<proteinExistence type="inferred from homology"/>
<feature type="domain" description="RmlD-like substrate binding" evidence="7">
    <location>
        <begin position="3"/>
        <end position="293"/>
    </location>
</feature>
<dbReference type="RefSeq" id="WP_096427572.1">
    <property type="nucleotide sequence ID" value="NZ_AP018042.1"/>
</dbReference>
<dbReference type="Pfam" id="PF04321">
    <property type="entry name" value="RmlD_sub_bind"/>
    <property type="match status" value="1"/>
</dbReference>
<evidence type="ECO:0000259" key="7">
    <source>
        <dbReference type="Pfam" id="PF04321"/>
    </source>
</evidence>
<sequence length="301" mass="35332">MKKIYIAGSGGMLGEGFYKIFNNEYKLKCSDKDVNEDWLTFLDFRDFNAYRKDVLDFNPDYLFHLGAYTDLEYCEEHSDDTYMTNTLAVENAVRIANELNIPLLYISTAGIFDGKKDFYDDWDMPNPLGVYARSKYMGERYVCENANRYLVCRAGWMMGSGPKKDKKFVQKLMMQIKDGKQELFIVNDKDGTPTYTHDFANSVKELIQKEYWGLYNMVCGGQTSRFEVAKTLVKYLQLPYDIKITPVSSDYFKEEYYAQRPASERLVAKKLDLRKVNKMRDWKISLKEYLDSYYQGFLDNK</sequence>
<organism evidence="8 9">
    <name type="scientific">Labilibaculum antarcticum</name>
    <dbReference type="NCBI Taxonomy" id="1717717"/>
    <lineage>
        <taxon>Bacteria</taxon>
        <taxon>Pseudomonadati</taxon>
        <taxon>Bacteroidota</taxon>
        <taxon>Bacteroidia</taxon>
        <taxon>Marinilabiliales</taxon>
        <taxon>Marinifilaceae</taxon>
        <taxon>Labilibaculum</taxon>
    </lineage>
</organism>
<dbReference type="Gene3D" id="3.90.25.10">
    <property type="entry name" value="UDP-galactose 4-epimerase, domain 1"/>
    <property type="match status" value="1"/>
</dbReference>
<dbReference type="UniPathway" id="UPA00124"/>
<dbReference type="PANTHER" id="PTHR10491">
    <property type="entry name" value="DTDP-4-DEHYDRORHAMNOSE REDUCTASE"/>
    <property type="match status" value="1"/>
</dbReference>
<dbReference type="AlphaFoldDB" id="A0A1Y1CE60"/>
<dbReference type="EMBL" id="AP018042">
    <property type="protein sequence ID" value="BAX78639.1"/>
    <property type="molecule type" value="Genomic_DNA"/>
</dbReference>
<gene>
    <name evidence="8" type="ORF">ALGA_0244</name>
</gene>
<dbReference type="KEGG" id="mbas:ALGA_0244"/>
<keyword evidence="6" id="KW-0521">NADP</keyword>
<evidence type="ECO:0000256" key="3">
    <source>
        <dbReference type="ARBA" id="ARBA00012929"/>
    </source>
</evidence>
<dbReference type="CDD" id="cd05254">
    <property type="entry name" value="dTDP_HR_like_SDR_e"/>
    <property type="match status" value="1"/>
</dbReference>
<reference evidence="9" key="2">
    <citation type="journal article" date="2020" name="Antonie Van Leeuwenhoek">
        <title>Labilibaculum antarcticum sp. nov., a novel facultative anaerobic, psychrotorelant bacterium isolated from marine sediment of Antarctica.</title>
        <authorList>
            <person name="Watanabe M."/>
            <person name="Kojima H."/>
            <person name="Fukui M."/>
        </authorList>
    </citation>
    <scope>NUCLEOTIDE SEQUENCE [LARGE SCALE GENOMIC DNA]</scope>
    <source>
        <strain evidence="9">SPP2</strain>
    </source>
</reference>
<protein>
    <recommendedName>
        <fullName evidence="4 6">dTDP-4-dehydrorhamnose reductase</fullName>
        <ecNumber evidence="3 6">1.1.1.133</ecNumber>
    </recommendedName>
</protein>
<dbReference type="Proteomes" id="UP000218267">
    <property type="component" value="Chromosome"/>
</dbReference>
<dbReference type="PANTHER" id="PTHR10491:SF4">
    <property type="entry name" value="METHIONINE ADENOSYLTRANSFERASE 2 SUBUNIT BETA"/>
    <property type="match status" value="1"/>
</dbReference>
<reference evidence="8 9" key="1">
    <citation type="journal article" date="2018" name="Mar. Genomics">
        <title>Complete genome sequence of Marinifilaceae bacterium strain SPP2, isolated from the Antarctic marine sediment.</title>
        <authorList>
            <person name="Watanabe M."/>
            <person name="Kojima H."/>
            <person name="Fukui M."/>
        </authorList>
    </citation>
    <scope>NUCLEOTIDE SEQUENCE [LARGE SCALE GENOMIC DNA]</scope>
    <source>
        <strain evidence="8 9">SPP2</strain>
    </source>
</reference>
<comment type="similarity">
    <text evidence="2 6">Belongs to the dTDP-4-dehydrorhamnose reductase family.</text>
</comment>
<evidence type="ECO:0000256" key="6">
    <source>
        <dbReference type="RuleBase" id="RU364082"/>
    </source>
</evidence>
<dbReference type="InterPro" id="IPR036291">
    <property type="entry name" value="NAD(P)-bd_dom_sf"/>
</dbReference>
<dbReference type="GO" id="GO:0005829">
    <property type="term" value="C:cytosol"/>
    <property type="evidence" value="ECO:0007669"/>
    <property type="project" value="TreeGrafter"/>
</dbReference>
<evidence type="ECO:0000256" key="4">
    <source>
        <dbReference type="ARBA" id="ARBA00017099"/>
    </source>
</evidence>
<evidence type="ECO:0000256" key="5">
    <source>
        <dbReference type="ARBA" id="ARBA00048200"/>
    </source>
</evidence>
<evidence type="ECO:0000313" key="8">
    <source>
        <dbReference type="EMBL" id="BAX78639.1"/>
    </source>
</evidence>
<keyword evidence="6" id="KW-0560">Oxidoreductase</keyword>
<dbReference type="GO" id="GO:0008831">
    <property type="term" value="F:dTDP-4-dehydrorhamnose reductase activity"/>
    <property type="evidence" value="ECO:0007669"/>
    <property type="project" value="UniProtKB-EC"/>
</dbReference>
<dbReference type="SUPFAM" id="SSF51735">
    <property type="entry name" value="NAD(P)-binding Rossmann-fold domains"/>
    <property type="match status" value="1"/>
</dbReference>
<name>A0A1Y1CE60_9BACT</name>
<evidence type="ECO:0000256" key="1">
    <source>
        <dbReference type="ARBA" id="ARBA00004781"/>
    </source>
</evidence>
<evidence type="ECO:0000313" key="9">
    <source>
        <dbReference type="Proteomes" id="UP000218267"/>
    </source>
</evidence>
<comment type="function">
    <text evidence="6">Catalyzes the reduction of dTDP-6-deoxy-L-lyxo-4-hexulose to yield dTDP-L-rhamnose.</text>
</comment>
<dbReference type="InterPro" id="IPR005913">
    <property type="entry name" value="dTDP_dehydrorham_reduct"/>
</dbReference>
<comment type="catalytic activity">
    <reaction evidence="5">
        <text>dTDP-beta-L-rhamnose + NADP(+) = dTDP-4-dehydro-beta-L-rhamnose + NADPH + H(+)</text>
        <dbReference type="Rhea" id="RHEA:21796"/>
        <dbReference type="ChEBI" id="CHEBI:15378"/>
        <dbReference type="ChEBI" id="CHEBI:57510"/>
        <dbReference type="ChEBI" id="CHEBI:57783"/>
        <dbReference type="ChEBI" id="CHEBI:58349"/>
        <dbReference type="ChEBI" id="CHEBI:62830"/>
        <dbReference type="EC" id="1.1.1.133"/>
    </reaction>
</comment>
<dbReference type="OrthoDB" id="9803892at2"/>
<comment type="pathway">
    <text evidence="1 6">Carbohydrate biosynthesis; dTDP-L-rhamnose biosynthesis.</text>
</comment>
<dbReference type="GO" id="GO:0019305">
    <property type="term" value="P:dTDP-rhamnose biosynthetic process"/>
    <property type="evidence" value="ECO:0007669"/>
    <property type="project" value="UniProtKB-UniPathway"/>
</dbReference>
<accession>A0A1Y1CE60</accession>
<evidence type="ECO:0000256" key="2">
    <source>
        <dbReference type="ARBA" id="ARBA00010944"/>
    </source>
</evidence>
<dbReference type="EC" id="1.1.1.133" evidence="3 6"/>
<dbReference type="InterPro" id="IPR029903">
    <property type="entry name" value="RmlD-like-bd"/>
</dbReference>
<keyword evidence="9" id="KW-1185">Reference proteome</keyword>
<dbReference type="Gene3D" id="3.40.50.720">
    <property type="entry name" value="NAD(P)-binding Rossmann-like Domain"/>
    <property type="match status" value="1"/>
</dbReference>